<organism evidence="1 2">
    <name type="scientific">Chenopodium quinoa</name>
    <name type="common">Quinoa</name>
    <dbReference type="NCBI Taxonomy" id="63459"/>
    <lineage>
        <taxon>Eukaryota</taxon>
        <taxon>Viridiplantae</taxon>
        <taxon>Streptophyta</taxon>
        <taxon>Embryophyta</taxon>
        <taxon>Tracheophyta</taxon>
        <taxon>Spermatophyta</taxon>
        <taxon>Magnoliopsida</taxon>
        <taxon>eudicotyledons</taxon>
        <taxon>Gunneridae</taxon>
        <taxon>Pentapetalae</taxon>
        <taxon>Caryophyllales</taxon>
        <taxon>Chenopodiaceae</taxon>
        <taxon>Chenopodioideae</taxon>
        <taxon>Atripliceae</taxon>
        <taxon>Chenopodium</taxon>
    </lineage>
</organism>
<proteinExistence type="predicted"/>
<dbReference type="GO" id="GO:0048367">
    <property type="term" value="P:shoot system development"/>
    <property type="evidence" value="ECO:0007669"/>
    <property type="project" value="InterPro"/>
</dbReference>
<dbReference type="Gramene" id="AUR62026171-RA">
    <property type="protein sequence ID" value="AUR62026171-RA:cds"/>
    <property type="gene ID" value="AUR62026171"/>
</dbReference>
<dbReference type="PANTHER" id="PTHR33070:SF120">
    <property type="entry name" value="EXPRESSED PROTEIN"/>
    <property type="match status" value="1"/>
</dbReference>
<keyword evidence="2" id="KW-1185">Reference proteome</keyword>
<dbReference type="GeneID" id="110698171"/>
<gene>
    <name evidence="1" type="primary">LOC110698171</name>
</gene>
<reference evidence="1" key="1">
    <citation type="journal article" date="2017" name="Nature">
        <title>The genome of Chenopodium quinoa.</title>
        <authorList>
            <person name="Jarvis D.E."/>
            <person name="Ho Y.S."/>
            <person name="Lightfoot D.J."/>
            <person name="Schmoeckel S.M."/>
            <person name="Li B."/>
            <person name="Borm T.J.A."/>
            <person name="Ohyanagi H."/>
            <person name="Mineta K."/>
            <person name="Michell C.T."/>
            <person name="Saber N."/>
            <person name="Kharbatia N.M."/>
            <person name="Rupper R.R."/>
            <person name="Sharp A.R."/>
            <person name="Dally N."/>
            <person name="Boughton B.A."/>
            <person name="Woo Y.H."/>
            <person name="Gao G."/>
            <person name="Schijlen E.G.W.M."/>
            <person name="Guo X."/>
            <person name="Momin A.A."/>
            <person name="Negrao S."/>
            <person name="Al-Babili S."/>
            <person name="Gehring C."/>
            <person name="Roessner U."/>
            <person name="Jung C."/>
            <person name="Murphy K."/>
            <person name="Arold S.T."/>
            <person name="Gojobori T."/>
            <person name="van der Linden C.G."/>
            <person name="van Loo E.N."/>
            <person name="Jellen E.N."/>
            <person name="Maughan P.J."/>
            <person name="Tester M."/>
        </authorList>
    </citation>
    <scope>NUCLEOTIDE SEQUENCE [LARGE SCALE GENOMIC DNA]</scope>
    <source>
        <strain evidence="1">cv. PI 614886</strain>
    </source>
</reference>
<evidence type="ECO:0000313" key="2">
    <source>
        <dbReference type="Proteomes" id="UP000596660"/>
    </source>
</evidence>
<dbReference type="OrthoDB" id="1701699at2759"/>
<name>A0A803MAQ4_CHEQI</name>
<dbReference type="EnsemblPlants" id="AUR62026171-RA">
    <property type="protein sequence ID" value="AUR62026171-RA:cds"/>
    <property type="gene ID" value="AUR62026171"/>
</dbReference>
<dbReference type="PANTHER" id="PTHR33070">
    <property type="entry name" value="OS06G0725500 PROTEIN"/>
    <property type="match status" value="1"/>
</dbReference>
<reference evidence="1" key="2">
    <citation type="submission" date="2021-03" db="UniProtKB">
        <authorList>
            <consortium name="EnsemblPlants"/>
        </authorList>
    </citation>
    <scope>IDENTIFICATION</scope>
</reference>
<dbReference type="Proteomes" id="UP000596660">
    <property type="component" value="Unplaced"/>
</dbReference>
<dbReference type="Pfam" id="PF03087">
    <property type="entry name" value="BPS1"/>
    <property type="match status" value="1"/>
</dbReference>
<evidence type="ECO:0008006" key="3">
    <source>
        <dbReference type="Google" id="ProtNLM"/>
    </source>
</evidence>
<dbReference type="RefSeq" id="XP_021731269.1">
    <property type="nucleotide sequence ID" value="XM_021875577.1"/>
</dbReference>
<dbReference type="AlphaFoldDB" id="A0A803MAQ4"/>
<evidence type="ECO:0000313" key="1">
    <source>
        <dbReference type="EnsemblPlants" id="AUR62026171-RA:cds"/>
    </source>
</evidence>
<dbReference type="GO" id="GO:0048364">
    <property type="term" value="P:root development"/>
    <property type="evidence" value="ECO:0007669"/>
    <property type="project" value="InterPro"/>
</dbReference>
<dbReference type="KEGG" id="cqi:110698171"/>
<sequence length="284" mass="31017">MAASSHPVRSISLPARSHPTSLKIEETINKLKNRDIYPSESTSCYASGADSIQLGLLNLVELYAHLQDLINSLSSQNGKLVEEALESSVSLLDTCSSGRDLITGFKEQICELQSALRRKGYSSSEEISMYMSFRKKVAKEVSRCLKVLKLAEGKFGNTAPLLESDPSTANLVKLVRETYTATVAVFKSLFLFLSSPTKASRWSLVSKLVTKNSGARSTSKVAGILNEVSGVDLALQNDKKVDVMLVRGKIQALDANLQIIEGELGCLFRCLLQNRVSLLNILTN</sequence>
<dbReference type="OMA" id="SICEYNS"/>
<accession>A0A803MAQ4</accession>
<protein>
    <recommendedName>
        <fullName evidence="3">DUF241 domain protein</fullName>
    </recommendedName>
</protein>
<dbReference type="InterPro" id="IPR004320">
    <property type="entry name" value="BPS1_pln"/>
</dbReference>